<feature type="compositionally biased region" description="Basic and acidic residues" evidence="1">
    <location>
        <begin position="24"/>
        <end position="34"/>
    </location>
</feature>
<keyword evidence="4" id="KW-1185">Reference proteome</keyword>
<keyword evidence="2" id="KW-1133">Transmembrane helix</keyword>
<protein>
    <submittedName>
        <fullName evidence="3">Uncharacterized protein</fullName>
    </submittedName>
</protein>
<evidence type="ECO:0000256" key="2">
    <source>
        <dbReference type="SAM" id="Phobius"/>
    </source>
</evidence>
<reference evidence="3 4" key="1">
    <citation type="journal article" date="2015" name="Genome Announc.">
        <title>Expanding the biotechnology potential of lactobacilli through comparative genomics of 213 strains and associated genera.</title>
        <authorList>
            <person name="Sun Z."/>
            <person name="Harris H.M."/>
            <person name="McCann A."/>
            <person name="Guo C."/>
            <person name="Argimon S."/>
            <person name="Zhang W."/>
            <person name="Yang X."/>
            <person name="Jeffery I.B."/>
            <person name="Cooney J.C."/>
            <person name="Kagawa T.F."/>
            <person name="Liu W."/>
            <person name="Song Y."/>
            <person name="Salvetti E."/>
            <person name="Wrobel A."/>
            <person name="Rasinkangas P."/>
            <person name="Parkhill J."/>
            <person name="Rea M.C."/>
            <person name="O'Sullivan O."/>
            <person name="Ritari J."/>
            <person name="Douillard F.P."/>
            <person name="Paul Ross R."/>
            <person name="Yang R."/>
            <person name="Briner A.E."/>
            <person name="Felis G.E."/>
            <person name="de Vos W.M."/>
            <person name="Barrangou R."/>
            <person name="Klaenhammer T.R."/>
            <person name="Caufield P.W."/>
            <person name="Cui Y."/>
            <person name="Zhang H."/>
            <person name="O'Toole P.W."/>
        </authorList>
    </citation>
    <scope>NUCLEOTIDE SEQUENCE [LARGE SCALE GENOMIC DNA]</scope>
    <source>
        <strain evidence="3 4">DSM 15945</strain>
    </source>
</reference>
<feature type="transmembrane region" description="Helical" evidence="2">
    <location>
        <begin position="73"/>
        <end position="93"/>
    </location>
</feature>
<feature type="compositionally biased region" description="Polar residues" evidence="1">
    <location>
        <begin position="1"/>
        <end position="21"/>
    </location>
</feature>
<accession>A0A0R1U535</accession>
<organism evidence="3 4">
    <name type="scientific">Lacticaseibacillus pantheris DSM 15945 = JCM 12539 = NBRC 106106</name>
    <dbReference type="NCBI Taxonomy" id="1423783"/>
    <lineage>
        <taxon>Bacteria</taxon>
        <taxon>Bacillati</taxon>
        <taxon>Bacillota</taxon>
        <taxon>Bacilli</taxon>
        <taxon>Lactobacillales</taxon>
        <taxon>Lactobacillaceae</taxon>
        <taxon>Lacticaseibacillus</taxon>
    </lineage>
</organism>
<evidence type="ECO:0000256" key="1">
    <source>
        <dbReference type="SAM" id="MobiDB-lite"/>
    </source>
</evidence>
<proteinExistence type="predicted"/>
<evidence type="ECO:0000313" key="3">
    <source>
        <dbReference type="EMBL" id="KRL88174.1"/>
    </source>
</evidence>
<dbReference type="STRING" id="1423783.FC50_GL000372"/>
<dbReference type="Proteomes" id="UP000051922">
    <property type="component" value="Unassembled WGS sequence"/>
</dbReference>
<dbReference type="EMBL" id="AZFJ01000007">
    <property type="protein sequence ID" value="KRL88174.1"/>
    <property type="molecule type" value="Genomic_DNA"/>
</dbReference>
<dbReference type="AlphaFoldDB" id="A0A0R1U535"/>
<dbReference type="PATRIC" id="fig|1423783.4.peg.384"/>
<evidence type="ECO:0000313" key="4">
    <source>
        <dbReference type="Proteomes" id="UP000051922"/>
    </source>
</evidence>
<gene>
    <name evidence="3" type="ORF">FC50_GL000372</name>
</gene>
<comment type="caution">
    <text evidence="3">The sequence shown here is derived from an EMBL/GenBank/DDBJ whole genome shotgun (WGS) entry which is preliminary data.</text>
</comment>
<keyword evidence="2" id="KW-0472">Membrane</keyword>
<keyword evidence="2" id="KW-0812">Transmembrane</keyword>
<feature type="region of interest" description="Disordered" evidence="1">
    <location>
        <begin position="1"/>
        <end position="68"/>
    </location>
</feature>
<name>A0A0R1U535_9LACO</name>
<sequence>MAAATSTGQVVVLPSQSSGSGVDNGHHGTGDRPHQQLTPLERLAQTGGIGLRRGSEQSASPQRHGMLPQTSEAQLNVVGWLLIIVAIEIWLLVGLRRRRGDRDAAEA</sequence>